<dbReference type="SUPFAM" id="SSF81296">
    <property type="entry name" value="E set domains"/>
    <property type="match status" value="1"/>
</dbReference>
<dbReference type="GO" id="GO:0031625">
    <property type="term" value="F:ubiquitin protein ligase binding"/>
    <property type="evidence" value="ECO:0007669"/>
    <property type="project" value="TreeGrafter"/>
</dbReference>
<dbReference type="SMART" id="SM01017">
    <property type="entry name" value="Arrestin_C"/>
    <property type="match status" value="1"/>
</dbReference>
<gene>
    <name evidence="4" type="ORF">BCR34DRAFT_478641</name>
</gene>
<dbReference type="Proteomes" id="UP000193144">
    <property type="component" value="Unassembled WGS sequence"/>
</dbReference>
<comment type="caution">
    <text evidence="4">The sequence shown here is derived from an EMBL/GenBank/DDBJ whole genome shotgun (WGS) entry which is preliminary data.</text>
</comment>
<feature type="compositionally biased region" description="Basic and acidic residues" evidence="2">
    <location>
        <begin position="125"/>
        <end position="143"/>
    </location>
</feature>
<accession>A0A1Y1ZXD6</accession>
<feature type="domain" description="Arrestin C-terminal-like" evidence="3">
    <location>
        <begin position="470"/>
        <end position="618"/>
    </location>
</feature>
<dbReference type="PANTHER" id="PTHR11188:SF17">
    <property type="entry name" value="FI21816P1"/>
    <property type="match status" value="1"/>
</dbReference>
<feature type="compositionally biased region" description="Polar residues" evidence="2">
    <location>
        <begin position="36"/>
        <end position="54"/>
    </location>
</feature>
<dbReference type="EMBL" id="MCFA01000029">
    <property type="protein sequence ID" value="ORY14919.1"/>
    <property type="molecule type" value="Genomic_DNA"/>
</dbReference>
<dbReference type="InterPro" id="IPR014752">
    <property type="entry name" value="Arrestin-like_C"/>
</dbReference>
<dbReference type="GO" id="GO:0005886">
    <property type="term" value="C:plasma membrane"/>
    <property type="evidence" value="ECO:0007669"/>
    <property type="project" value="TreeGrafter"/>
</dbReference>
<dbReference type="GO" id="GO:0005829">
    <property type="term" value="C:cytosol"/>
    <property type="evidence" value="ECO:0007669"/>
    <property type="project" value="TreeGrafter"/>
</dbReference>
<keyword evidence="5" id="KW-1185">Reference proteome</keyword>
<feature type="compositionally biased region" description="Polar residues" evidence="2">
    <location>
        <begin position="102"/>
        <end position="115"/>
    </location>
</feature>
<evidence type="ECO:0000256" key="2">
    <source>
        <dbReference type="SAM" id="MobiDB-lite"/>
    </source>
</evidence>
<comment type="similarity">
    <text evidence="1">Belongs to the arrestin family.</text>
</comment>
<feature type="region of interest" description="Disordered" evidence="2">
    <location>
        <begin position="736"/>
        <end position="758"/>
    </location>
</feature>
<dbReference type="InterPro" id="IPR050357">
    <property type="entry name" value="Arrestin_domain-protein"/>
</dbReference>
<dbReference type="InterPro" id="IPR011022">
    <property type="entry name" value="Arrestin_C-like"/>
</dbReference>
<feature type="region of interest" description="Disordered" evidence="2">
    <location>
        <begin position="637"/>
        <end position="661"/>
    </location>
</feature>
<protein>
    <recommendedName>
        <fullName evidence="3">Arrestin C-terminal-like domain-containing protein</fullName>
    </recommendedName>
</protein>
<feature type="compositionally biased region" description="Polar residues" evidence="2">
    <location>
        <begin position="737"/>
        <end position="753"/>
    </location>
</feature>
<dbReference type="GO" id="GO:0030674">
    <property type="term" value="F:protein-macromolecule adaptor activity"/>
    <property type="evidence" value="ECO:0007669"/>
    <property type="project" value="TreeGrafter"/>
</dbReference>
<feature type="compositionally biased region" description="Low complexity" evidence="2">
    <location>
        <begin position="149"/>
        <end position="160"/>
    </location>
</feature>
<evidence type="ECO:0000313" key="5">
    <source>
        <dbReference type="Proteomes" id="UP000193144"/>
    </source>
</evidence>
<dbReference type="GO" id="GO:0070086">
    <property type="term" value="P:ubiquitin-dependent endocytosis"/>
    <property type="evidence" value="ECO:0007669"/>
    <property type="project" value="TreeGrafter"/>
</dbReference>
<evidence type="ECO:0000259" key="3">
    <source>
        <dbReference type="SMART" id="SM01017"/>
    </source>
</evidence>
<dbReference type="AlphaFoldDB" id="A0A1Y1ZXD6"/>
<reference evidence="4 5" key="1">
    <citation type="submission" date="2016-07" db="EMBL/GenBank/DDBJ databases">
        <title>Pervasive Adenine N6-methylation of Active Genes in Fungi.</title>
        <authorList>
            <consortium name="DOE Joint Genome Institute"/>
            <person name="Mondo S.J."/>
            <person name="Dannebaum R.O."/>
            <person name="Kuo R.C."/>
            <person name="Labutti K."/>
            <person name="Haridas S."/>
            <person name="Kuo A."/>
            <person name="Salamov A."/>
            <person name="Ahrendt S.R."/>
            <person name="Lipzen A."/>
            <person name="Sullivan W."/>
            <person name="Andreopoulos W.B."/>
            <person name="Clum A."/>
            <person name="Lindquist E."/>
            <person name="Daum C."/>
            <person name="Ramamoorthy G.K."/>
            <person name="Gryganskyi A."/>
            <person name="Culley D."/>
            <person name="Magnuson J.K."/>
            <person name="James T.Y."/>
            <person name="O'Malley M.A."/>
            <person name="Stajich J.E."/>
            <person name="Spatafora J.W."/>
            <person name="Visel A."/>
            <person name="Grigoriev I.V."/>
        </authorList>
    </citation>
    <scope>NUCLEOTIDE SEQUENCE [LARGE SCALE GENOMIC DNA]</scope>
    <source>
        <strain evidence="4 5">CBS 115471</strain>
    </source>
</reference>
<feature type="compositionally biased region" description="Polar residues" evidence="2">
    <location>
        <begin position="166"/>
        <end position="177"/>
    </location>
</feature>
<dbReference type="Pfam" id="PF02752">
    <property type="entry name" value="Arrestin_C"/>
    <property type="match status" value="1"/>
</dbReference>
<proteinExistence type="inferred from homology"/>
<dbReference type="OrthoDB" id="298939at2759"/>
<name>A0A1Y1ZXD6_9PLEO</name>
<dbReference type="STRING" id="1231657.A0A1Y1ZXD6"/>
<feature type="compositionally biased region" description="Basic and acidic residues" evidence="2">
    <location>
        <begin position="1"/>
        <end position="11"/>
    </location>
</feature>
<dbReference type="PANTHER" id="PTHR11188">
    <property type="entry name" value="ARRESTIN DOMAIN CONTAINING PROTEIN"/>
    <property type="match status" value="1"/>
</dbReference>
<dbReference type="Gene3D" id="2.60.40.640">
    <property type="match status" value="2"/>
</dbReference>
<evidence type="ECO:0000313" key="4">
    <source>
        <dbReference type="EMBL" id="ORY14919.1"/>
    </source>
</evidence>
<feature type="region of interest" description="Disordered" evidence="2">
    <location>
        <begin position="1"/>
        <end position="206"/>
    </location>
</feature>
<feature type="compositionally biased region" description="Basic and acidic residues" evidence="2">
    <location>
        <begin position="22"/>
        <end position="34"/>
    </location>
</feature>
<evidence type="ECO:0000256" key="1">
    <source>
        <dbReference type="ARBA" id="ARBA00005298"/>
    </source>
</evidence>
<sequence length="839" mass="92848">MTLSDIADRMLKKGSGSLQPRPAKDPPPDSRPSLERTPSASIYITSPGSDSSQVFGCGGMVSTNFGEPRGLSAGSWAKTRPLSDIRELTEPSLAETIPQRLLSENNAARSASVTRKPSVVSRHRPSIDSRLGENRDPERKTSHESNGIRSGTRGRSSRTPSPSPADHSNTSIYSIPQGSVPPRSSSRARARSASRSRQPPRTMPHLPVIQRAPILPPSLTLVPSIPAAPPRGSGTTIPRRGPSLSPLRQVAARFDPISHDTQRRIPSRTFIRPSPSNELIEFPTHRHPRVDLGVDLLAGIFVGGSAVEGTVQITVDEAERIRHRKTLDIARISIDLLGLEEMAGSRRSVFLNLATELIDVDNPPPQNMVSNQEQVGHDDHFWHLMPSITHLPFNMSLPLNVGPPPFHSKHARIRYVLIVSLLIRDNGKQYIVRTSEDIIVLSVYDPEKALMSLPSPLTASDEWLKPRETSVEVVRVTAGLHRQVWVSGTSIYVDVHVANNSRKTVKKIELQLERDILCYRHAAASTMEKSASQARIFDSNERSILSKSSIKQGNAGWNGVPAHNTHMRTCDLEVPRGHATVKCGKYFEVRYFLNVVVSSAHKKLVTVQLPIVLIHMNSLDVVPNSVAQVAAAIEEKRTGHSYHQSRSPSRLGRRPSRSVQGRAFAAPRMQSLDRMRAQAEELQEIGQILEQSPRKFSLRRVASNYDYHTPPSNRKGRVMGGDEMVDLQRKLRHVRSNETVGSKANTLHRGSSLRSKRTGAGSALGFREAEVRDDFELGGLALGGESSFKERLEQSRERQYRFGKKRSVERWKDVANAGVGWLRGTGAGGKEERERDGWV</sequence>
<dbReference type="InterPro" id="IPR014756">
    <property type="entry name" value="Ig_E-set"/>
</dbReference>
<organism evidence="4 5">
    <name type="scientific">Clohesyomyces aquaticus</name>
    <dbReference type="NCBI Taxonomy" id="1231657"/>
    <lineage>
        <taxon>Eukaryota</taxon>
        <taxon>Fungi</taxon>
        <taxon>Dikarya</taxon>
        <taxon>Ascomycota</taxon>
        <taxon>Pezizomycotina</taxon>
        <taxon>Dothideomycetes</taxon>
        <taxon>Pleosporomycetidae</taxon>
        <taxon>Pleosporales</taxon>
        <taxon>Lindgomycetaceae</taxon>
        <taxon>Clohesyomyces</taxon>
    </lineage>
</organism>